<dbReference type="RefSeq" id="WP_307814755.1">
    <property type="nucleotide sequence ID" value="NZ_BAAALZ010000007.1"/>
</dbReference>
<sequence length="704" mass="73918">MSAGELSDVPADAEHGESAAPATEEPAAPASTCSCLDAEAPNGRAVAEVLLDSALPQLDHLFDYAVPEELAGELRVGQRVRVPFRNQQRKAFGYVIGFAETSSFGGELSPIADIVSPVPQLTPEVWRLARAVADRAGGSAGDILRLAIPGRQVRVEKQHLAAAGTPPEASAHAPAEPLDADSAAIAARLVTGERLALTATHSPERLSTGEWVGAWAIRLAHVAMAVHAAGKSAIVVLPDYRDQDQLQSALAALGAADVLRVDARQSNAERYGSFLQALDGVARIIIGNRSAVYAPAHELGAILIWDDGDPVLAEPLAPYVHARDAALVRAEQSGAGLFFAAHARSAEVERLTLIGYVQDQVNPPRRTRVIHADQSIAPDAFAGRVPDFAAKTIREGLRTGPVLVQVATPGYAPVSVCGDCGDLARCTACGGPIGFRTAGTAACRWCGQHAGGWACAGCGGNRLAERGMGSARTVEQFERQFRGFRVLLSDGDHPRERVDARPAIVVATRGAEPLAAGGYRAVVLLDAERLLSLENLRAGEDCLRWWENAAALAAPDGVCLMASGGGPVVQAFVTGRIDEWLHSELRDRQALRYPPAVRVASVTGGSAQVDRALAALRTPDTLAGVEVLGPTPVAASDPAARGAKLVRAIVRFEYARGSDVAKRLRGALVSDAAGASSRQKGRAPGRAVPEALRLRFDDRGVFDG</sequence>
<feature type="domain" description="Primosomal protein N' 3' DNA-binding" evidence="5">
    <location>
        <begin position="48"/>
        <end position="149"/>
    </location>
</feature>
<evidence type="ECO:0000256" key="1">
    <source>
        <dbReference type="ARBA" id="ARBA00022741"/>
    </source>
</evidence>
<evidence type="ECO:0000259" key="5">
    <source>
        <dbReference type="Pfam" id="PF17764"/>
    </source>
</evidence>
<dbReference type="EMBL" id="JACCBD010000001">
    <property type="protein sequence ID" value="NYD26560.1"/>
    <property type="molecule type" value="Genomic_DNA"/>
</dbReference>
<keyword evidence="7" id="KW-1185">Reference proteome</keyword>
<organism evidence="6 7">
    <name type="scientific">Leucobacter aridicollis</name>
    <dbReference type="NCBI Taxonomy" id="283878"/>
    <lineage>
        <taxon>Bacteria</taxon>
        <taxon>Bacillati</taxon>
        <taxon>Actinomycetota</taxon>
        <taxon>Actinomycetes</taxon>
        <taxon>Micrococcales</taxon>
        <taxon>Microbacteriaceae</taxon>
        <taxon>Leucobacter</taxon>
    </lineage>
</organism>
<keyword evidence="2" id="KW-0067">ATP-binding</keyword>
<name>A0A852RCE6_9MICO</name>
<dbReference type="Proteomes" id="UP000586095">
    <property type="component" value="Unassembled WGS sequence"/>
</dbReference>
<keyword evidence="1" id="KW-0547">Nucleotide-binding</keyword>
<feature type="region of interest" description="Disordered" evidence="4">
    <location>
        <begin position="1"/>
        <end position="34"/>
    </location>
</feature>
<accession>A0A852RCE6</accession>
<proteinExistence type="predicted"/>
<dbReference type="PANTHER" id="PTHR30580:SF0">
    <property type="entry name" value="PRIMOSOMAL PROTEIN N"/>
    <property type="match status" value="1"/>
</dbReference>
<dbReference type="GO" id="GO:0006310">
    <property type="term" value="P:DNA recombination"/>
    <property type="evidence" value="ECO:0007669"/>
    <property type="project" value="TreeGrafter"/>
</dbReference>
<gene>
    <name evidence="6" type="ORF">BJ960_001363</name>
</gene>
<protein>
    <submittedName>
        <fullName evidence="6">Primosomal protein N' (Replication factor Y)</fullName>
        <ecNumber evidence="6">3.6.4.-</ecNumber>
    </submittedName>
</protein>
<dbReference type="InterPro" id="IPR041222">
    <property type="entry name" value="PriA_3primeBD"/>
</dbReference>
<dbReference type="Gene3D" id="3.40.1440.60">
    <property type="entry name" value="PriA, 3(prime) DNA-binding domain"/>
    <property type="match status" value="1"/>
</dbReference>
<dbReference type="EC" id="3.6.4.-" evidence="6"/>
<evidence type="ECO:0000256" key="2">
    <source>
        <dbReference type="ARBA" id="ARBA00022840"/>
    </source>
</evidence>
<dbReference type="GO" id="GO:0016787">
    <property type="term" value="F:hydrolase activity"/>
    <property type="evidence" value="ECO:0007669"/>
    <property type="project" value="UniProtKB-KW"/>
</dbReference>
<dbReference type="AlphaFoldDB" id="A0A852RCE6"/>
<reference evidence="6 7" key="1">
    <citation type="submission" date="2020-07" db="EMBL/GenBank/DDBJ databases">
        <title>Sequencing the genomes of 1000 actinobacteria strains.</title>
        <authorList>
            <person name="Klenk H.-P."/>
        </authorList>
    </citation>
    <scope>NUCLEOTIDE SEQUENCE [LARGE SCALE GENOMIC DNA]</scope>
    <source>
        <strain evidence="6 7">DSM 17380</strain>
    </source>
</reference>
<dbReference type="InterPro" id="IPR027417">
    <property type="entry name" value="P-loop_NTPase"/>
</dbReference>
<dbReference type="GO" id="GO:0005524">
    <property type="term" value="F:ATP binding"/>
    <property type="evidence" value="ECO:0007669"/>
    <property type="project" value="UniProtKB-KW"/>
</dbReference>
<dbReference type="GO" id="GO:0006270">
    <property type="term" value="P:DNA replication initiation"/>
    <property type="evidence" value="ECO:0007669"/>
    <property type="project" value="TreeGrafter"/>
</dbReference>
<evidence type="ECO:0000313" key="6">
    <source>
        <dbReference type="EMBL" id="NYD26560.1"/>
    </source>
</evidence>
<dbReference type="GO" id="GO:0003677">
    <property type="term" value="F:DNA binding"/>
    <property type="evidence" value="ECO:0007669"/>
    <property type="project" value="UniProtKB-KW"/>
</dbReference>
<dbReference type="InterPro" id="IPR042115">
    <property type="entry name" value="PriA_3primeBD_sf"/>
</dbReference>
<evidence type="ECO:0000313" key="7">
    <source>
        <dbReference type="Proteomes" id="UP000586095"/>
    </source>
</evidence>
<dbReference type="PANTHER" id="PTHR30580">
    <property type="entry name" value="PRIMOSOMAL PROTEIN N"/>
    <property type="match status" value="1"/>
</dbReference>
<evidence type="ECO:0000256" key="4">
    <source>
        <dbReference type="SAM" id="MobiDB-lite"/>
    </source>
</evidence>
<dbReference type="Pfam" id="PF17764">
    <property type="entry name" value="PriA_3primeBD"/>
    <property type="match status" value="1"/>
</dbReference>
<keyword evidence="6" id="KW-0378">Hydrolase</keyword>
<dbReference type="GO" id="GO:0006302">
    <property type="term" value="P:double-strand break repair"/>
    <property type="evidence" value="ECO:0007669"/>
    <property type="project" value="TreeGrafter"/>
</dbReference>
<dbReference type="GO" id="GO:0043138">
    <property type="term" value="F:3'-5' DNA helicase activity"/>
    <property type="evidence" value="ECO:0007669"/>
    <property type="project" value="TreeGrafter"/>
</dbReference>
<evidence type="ECO:0000256" key="3">
    <source>
        <dbReference type="ARBA" id="ARBA00023125"/>
    </source>
</evidence>
<dbReference type="Gene3D" id="3.40.50.300">
    <property type="entry name" value="P-loop containing nucleotide triphosphate hydrolases"/>
    <property type="match status" value="1"/>
</dbReference>
<keyword evidence="3" id="KW-0238">DNA-binding</keyword>
<feature type="compositionally biased region" description="Low complexity" evidence="4">
    <location>
        <begin position="18"/>
        <end position="32"/>
    </location>
</feature>
<comment type="caution">
    <text evidence="6">The sequence shown here is derived from an EMBL/GenBank/DDBJ whole genome shotgun (WGS) entry which is preliminary data.</text>
</comment>